<dbReference type="AlphaFoldDB" id="A0A927CM08"/>
<gene>
    <name evidence="2" type="ORF">IDH41_18460</name>
</gene>
<evidence type="ECO:0000256" key="1">
    <source>
        <dbReference type="SAM" id="Phobius"/>
    </source>
</evidence>
<keyword evidence="1" id="KW-1133">Transmembrane helix</keyword>
<proteinExistence type="predicted"/>
<keyword evidence="1" id="KW-0812">Transmembrane</keyword>
<dbReference type="RefSeq" id="WP_190863606.1">
    <property type="nucleotide sequence ID" value="NZ_JACXIY010000022.1"/>
</dbReference>
<comment type="caution">
    <text evidence="2">The sequence shown here is derived from an EMBL/GenBank/DDBJ whole genome shotgun (WGS) entry which is preliminary data.</text>
</comment>
<feature type="transmembrane region" description="Helical" evidence="1">
    <location>
        <begin position="6"/>
        <end position="24"/>
    </location>
</feature>
<dbReference type="EMBL" id="JACXIY010000022">
    <property type="protein sequence ID" value="MBD2870568.1"/>
    <property type="molecule type" value="Genomic_DNA"/>
</dbReference>
<organism evidence="2 3">
    <name type="scientific">Paenibacillus arenilitoris</name>
    <dbReference type="NCBI Taxonomy" id="2772299"/>
    <lineage>
        <taxon>Bacteria</taxon>
        <taxon>Bacillati</taxon>
        <taxon>Bacillota</taxon>
        <taxon>Bacilli</taxon>
        <taxon>Bacillales</taxon>
        <taxon>Paenibacillaceae</taxon>
        <taxon>Paenibacillus</taxon>
    </lineage>
</organism>
<accession>A0A927CM08</accession>
<evidence type="ECO:0000313" key="2">
    <source>
        <dbReference type="EMBL" id="MBD2870568.1"/>
    </source>
</evidence>
<dbReference type="Proteomes" id="UP000632125">
    <property type="component" value="Unassembled WGS sequence"/>
</dbReference>
<sequence length="61" mass="6817">MRTIVSVLAAAVIVWALFSFLIILPPKDGEASVKTQAITGKTYFYDAARKESNPWLEFLID</sequence>
<name>A0A927CM08_9BACL</name>
<keyword evidence="1" id="KW-0472">Membrane</keyword>
<protein>
    <submittedName>
        <fullName evidence="2">Uncharacterized protein</fullName>
    </submittedName>
</protein>
<evidence type="ECO:0000313" key="3">
    <source>
        <dbReference type="Proteomes" id="UP000632125"/>
    </source>
</evidence>
<reference evidence="2" key="1">
    <citation type="submission" date="2020-09" db="EMBL/GenBank/DDBJ databases">
        <title>A novel bacterium of genus Paenibacillus, isolated from South China Sea.</title>
        <authorList>
            <person name="Huang H."/>
            <person name="Mo K."/>
            <person name="Hu Y."/>
        </authorList>
    </citation>
    <scope>NUCLEOTIDE SEQUENCE</scope>
    <source>
        <strain evidence="2">IB182493</strain>
    </source>
</reference>
<keyword evidence="3" id="KW-1185">Reference proteome</keyword>